<reference evidence="1" key="1">
    <citation type="submission" date="2014-09" db="EMBL/GenBank/DDBJ databases">
        <authorList>
            <person name="Magalhaes I.L.F."/>
            <person name="Oliveira U."/>
            <person name="Santos F.R."/>
            <person name="Vidigal T.H.D.A."/>
            <person name="Brescovit A.D."/>
            <person name="Santos A.J."/>
        </authorList>
    </citation>
    <scope>NUCLEOTIDE SEQUENCE</scope>
    <source>
        <tissue evidence="1">Shoot tissue taken approximately 20 cm above the soil surface</tissue>
    </source>
</reference>
<evidence type="ECO:0000313" key="1">
    <source>
        <dbReference type="EMBL" id="JAE03952.1"/>
    </source>
</evidence>
<reference evidence="1" key="2">
    <citation type="journal article" date="2015" name="Data Brief">
        <title>Shoot transcriptome of the giant reed, Arundo donax.</title>
        <authorList>
            <person name="Barrero R.A."/>
            <person name="Guerrero F.D."/>
            <person name="Moolhuijzen P."/>
            <person name="Goolsby J.A."/>
            <person name="Tidwell J."/>
            <person name="Bellgard S.E."/>
            <person name="Bellgard M.I."/>
        </authorList>
    </citation>
    <scope>NUCLEOTIDE SEQUENCE</scope>
    <source>
        <tissue evidence="1">Shoot tissue taken approximately 20 cm above the soil surface</tissue>
    </source>
</reference>
<sequence length="38" mass="4223">MSSVTRLGTADVRGRTPTNLGQYSKWRCFSALKSRPPP</sequence>
<dbReference type="EMBL" id="GBRH01193944">
    <property type="protein sequence ID" value="JAE03952.1"/>
    <property type="molecule type" value="Transcribed_RNA"/>
</dbReference>
<name>A0A0A9EV35_ARUDO</name>
<protein>
    <submittedName>
        <fullName evidence="1">Uncharacterized protein</fullName>
    </submittedName>
</protein>
<organism evidence="1">
    <name type="scientific">Arundo donax</name>
    <name type="common">Giant reed</name>
    <name type="synonym">Donax arundinaceus</name>
    <dbReference type="NCBI Taxonomy" id="35708"/>
    <lineage>
        <taxon>Eukaryota</taxon>
        <taxon>Viridiplantae</taxon>
        <taxon>Streptophyta</taxon>
        <taxon>Embryophyta</taxon>
        <taxon>Tracheophyta</taxon>
        <taxon>Spermatophyta</taxon>
        <taxon>Magnoliopsida</taxon>
        <taxon>Liliopsida</taxon>
        <taxon>Poales</taxon>
        <taxon>Poaceae</taxon>
        <taxon>PACMAD clade</taxon>
        <taxon>Arundinoideae</taxon>
        <taxon>Arundineae</taxon>
        <taxon>Arundo</taxon>
    </lineage>
</organism>
<dbReference type="AlphaFoldDB" id="A0A0A9EV35"/>
<proteinExistence type="predicted"/>
<accession>A0A0A9EV35</accession>